<dbReference type="PANTHER" id="PTHR43591:SF24">
    <property type="entry name" value="2-METHOXY-6-POLYPRENYL-1,4-BENZOQUINOL METHYLASE, MITOCHONDRIAL"/>
    <property type="match status" value="1"/>
</dbReference>
<accession>A0A8H7BJ53</accession>
<reference evidence="2" key="1">
    <citation type="submission" date="2020-01" db="EMBL/GenBank/DDBJ databases">
        <title>Genome Sequencing of Three Apophysomyces-Like Fungal Strains Confirms a Novel Fungal Genus in the Mucoromycota with divergent Burkholderia-like Endosymbiotic Bacteria.</title>
        <authorList>
            <person name="Stajich J.E."/>
            <person name="Macias A.M."/>
            <person name="Carter-House D."/>
            <person name="Lovett B."/>
            <person name="Kasson L.R."/>
            <person name="Berry K."/>
            <person name="Grigoriev I."/>
            <person name="Chang Y."/>
            <person name="Spatafora J."/>
            <person name="Kasson M.T."/>
        </authorList>
    </citation>
    <scope>NUCLEOTIDE SEQUENCE</scope>
    <source>
        <strain evidence="2">NRRL A-21654</strain>
    </source>
</reference>
<organism evidence="2 3">
    <name type="scientific">Apophysomyces ossiformis</name>
    <dbReference type="NCBI Taxonomy" id="679940"/>
    <lineage>
        <taxon>Eukaryota</taxon>
        <taxon>Fungi</taxon>
        <taxon>Fungi incertae sedis</taxon>
        <taxon>Mucoromycota</taxon>
        <taxon>Mucoromycotina</taxon>
        <taxon>Mucoromycetes</taxon>
        <taxon>Mucorales</taxon>
        <taxon>Mucorineae</taxon>
        <taxon>Mucoraceae</taxon>
        <taxon>Apophysomyces</taxon>
    </lineage>
</organism>
<dbReference type="EMBL" id="JABAYA010000105">
    <property type="protein sequence ID" value="KAF7725064.1"/>
    <property type="molecule type" value="Genomic_DNA"/>
</dbReference>
<evidence type="ECO:0000313" key="2">
    <source>
        <dbReference type="EMBL" id="KAF7725064.1"/>
    </source>
</evidence>
<dbReference type="GO" id="GO:0008168">
    <property type="term" value="F:methyltransferase activity"/>
    <property type="evidence" value="ECO:0007669"/>
    <property type="project" value="TreeGrafter"/>
</dbReference>
<sequence>MQNVLQPEQPLGQHDNTTYWQPSDEWEQDRLNELHFAIKQLYQGNLLTKARSGICFDKNTKVLDIGCGPGTWILDMALEYDECTFIGIDLTDATFPRRRPANAHFHVGNVLTRLPFESDTFDLVHVRLLTAALNTDEWPIALREIMRVTKPGGLIQSLEVDLQYENDGSGIIKAMYDVCAGRGQNPRVAIEMADLLRQAGAQVIQTDARFANTGEDSALANRYVSVCRHSFQSLIPILAPYLKIDPEQDPEETIDTMVQSLIDCQTCWQYVANVAQKPNAP</sequence>
<evidence type="ECO:0000259" key="1">
    <source>
        <dbReference type="Pfam" id="PF13649"/>
    </source>
</evidence>
<gene>
    <name evidence="2" type="ORF">EC973_000471</name>
</gene>
<keyword evidence="3" id="KW-1185">Reference proteome</keyword>
<dbReference type="CDD" id="cd02440">
    <property type="entry name" value="AdoMet_MTases"/>
    <property type="match status" value="1"/>
</dbReference>
<protein>
    <recommendedName>
        <fullName evidence="1">Methyltransferase domain-containing protein</fullName>
    </recommendedName>
</protein>
<dbReference type="InterPro" id="IPR041698">
    <property type="entry name" value="Methyltransf_25"/>
</dbReference>
<comment type="caution">
    <text evidence="2">The sequence shown here is derived from an EMBL/GenBank/DDBJ whole genome shotgun (WGS) entry which is preliminary data.</text>
</comment>
<dbReference type="PANTHER" id="PTHR43591">
    <property type="entry name" value="METHYLTRANSFERASE"/>
    <property type="match status" value="1"/>
</dbReference>
<dbReference type="OrthoDB" id="2013972at2759"/>
<dbReference type="Pfam" id="PF13649">
    <property type="entry name" value="Methyltransf_25"/>
    <property type="match status" value="1"/>
</dbReference>
<evidence type="ECO:0000313" key="3">
    <source>
        <dbReference type="Proteomes" id="UP000605846"/>
    </source>
</evidence>
<dbReference type="Gene3D" id="3.40.50.150">
    <property type="entry name" value="Vaccinia Virus protein VP39"/>
    <property type="match status" value="1"/>
</dbReference>
<dbReference type="SUPFAM" id="SSF53335">
    <property type="entry name" value="S-adenosyl-L-methionine-dependent methyltransferases"/>
    <property type="match status" value="1"/>
</dbReference>
<dbReference type="Proteomes" id="UP000605846">
    <property type="component" value="Unassembled WGS sequence"/>
</dbReference>
<dbReference type="InterPro" id="IPR029063">
    <property type="entry name" value="SAM-dependent_MTases_sf"/>
</dbReference>
<proteinExistence type="predicted"/>
<dbReference type="AlphaFoldDB" id="A0A8H7BJ53"/>
<name>A0A8H7BJ53_9FUNG</name>
<feature type="domain" description="Methyltransferase" evidence="1">
    <location>
        <begin position="62"/>
        <end position="153"/>
    </location>
</feature>